<sequence>MQRLCSALTFQALIPHYLAFFLGVSGNLITIVIFRHTLIFLGLPSDPYRLWKYKPYIFGDFLCKFFTSLSETCTYCTILHITTVSAERYFAVCFPLKAKVTINKCRAKRVILALWGCSLLTASPILFLFGVEHPNGSLPQESQERRSIERVVRMGLLETMTWVSTIYLFLPMLCVALLYGLTCRKLWRSGQRLLEGRGATTDCQTVLVFAFVVCWLPFHLGRILFARSEIVLYDLMQHFNLIAMLLFCLGASIIPILYDKYRKAMSTILTNSCYSCTGRTHTHDGTGGGWTTLFSELTSHIVSVSCPQNSCERVCFCFQDQTFC</sequence>
<keyword evidence="7" id="KW-1015">Disulfide bond</keyword>
<evidence type="ECO:0000256" key="3">
    <source>
        <dbReference type="ARBA" id="ARBA00022692"/>
    </source>
</evidence>
<dbReference type="InterPro" id="IPR003905">
    <property type="entry name" value="GHS-R/MTLR"/>
</dbReference>
<feature type="transmembrane region" description="Helical" evidence="12">
    <location>
        <begin position="110"/>
        <end position="131"/>
    </location>
</feature>
<evidence type="ECO:0000313" key="15">
    <source>
        <dbReference type="Proteomes" id="UP000694562"/>
    </source>
</evidence>
<dbReference type="PROSITE" id="PS50262">
    <property type="entry name" value="G_PROTEIN_RECEP_F1_2"/>
    <property type="match status" value="1"/>
</dbReference>
<dbReference type="InterPro" id="IPR017452">
    <property type="entry name" value="GPCR_Rhodpsn_7TM"/>
</dbReference>
<feature type="domain" description="G-protein coupled receptors family 1 profile" evidence="13">
    <location>
        <begin position="1"/>
        <end position="258"/>
    </location>
</feature>
<dbReference type="PANTHER" id="PTHR24243">
    <property type="entry name" value="G-PROTEIN COUPLED RECEPTOR"/>
    <property type="match status" value="1"/>
</dbReference>
<dbReference type="AlphaFoldDB" id="A0A8C4V7I3"/>
<feature type="transmembrane region" description="Helical" evidence="12">
    <location>
        <begin position="237"/>
        <end position="258"/>
    </location>
</feature>
<dbReference type="SUPFAM" id="SSF81321">
    <property type="entry name" value="Family A G protein-coupled receptor-like"/>
    <property type="match status" value="1"/>
</dbReference>
<evidence type="ECO:0000256" key="11">
    <source>
        <dbReference type="RuleBase" id="RU000688"/>
    </source>
</evidence>
<protein>
    <recommendedName>
        <fullName evidence="13">G-protein coupled receptors family 1 profile domain-containing protein</fullName>
    </recommendedName>
</protein>
<dbReference type="Proteomes" id="UP000694562">
    <property type="component" value="Unplaced"/>
</dbReference>
<dbReference type="OrthoDB" id="10011262at2759"/>
<dbReference type="PRINTS" id="PR01417">
    <property type="entry name" value="GHSRECEPTOR"/>
</dbReference>
<keyword evidence="2" id="KW-1003">Cell membrane</keyword>
<dbReference type="Pfam" id="PF00001">
    <property type="entry name" value="7tm_1"/>
    <property type="match status" value="1"/>
</dbReference>
<dbReference type="InterPro" id="IPR000276">
    <property type="entry name" value="GPCR_Rhodpsn"/>
</dbReference>
<evidence type="ECO:0000256" key="1">
    <source>
        <dbReference type="ARBA" id="ARBA00004651"/>
    </source>
</evidence>
<feature type="transmembrane region" description="Helical" evidence="12">
    <location>
        <begin position="203"/>
        <end position="225"/>
    </location>
</feature>
<evidence type="ECO:0000256" key="6">
    <source>
        <dbReference type="ARBA" id="ARBA00023136"/>
    </source>
</evidence>
<keyword evidence="9" id="KW-0325">Glycoprotein</keyword>
<dbReference type="PRINTS" id="PR00237">
    <property type="entry name" value="GPCRRHODOPSN"/>
</dbReference>
<keyword evidence="4 12" id="KW-1133">Transmembrane helix</keyword>
<accession>A0A8C4V7I3</accession>
<dbReference type="Ensembl" id="ENSFTIT00000023877.1">
    <property type="protein sequence ID" value="ENSFTIP00000022926.1"/>
    <property type="gene ID" value="ENSFTIG00000014752.1"/>
</dbReference>
<keyword evidence="6 12" id="KW-0472">Membrane</keyword>
<evidence type="ECO:0000256" key="5">
    <source>
        <dbReference type="ARBA" id="ARBA00023040"/>
    </source>
</evidence>
<dbReference type="GO" id="GO:0004930">
    <property type="term" value="F:G protein-coupled receptor activity"/>
    <property type="evidence" value="ECO:0007669"/>
    <property type="project" value="UniProtKB-KW"/>
</dbReference>
<evidence type="ECO:0000256" key="8">
    <source>
        <dbReference type="ARBA" id="ARBA00023170"/>
    </source>
</evidence>
<proteinExistence type="inferred from homology"/>
<dbReference type="Gene3D" id="1.20.1070.10">
    <property type="entry name" value="Rhodopsin 7-helix transmembrane proteins"/>
    <property type="match status" value="1"/>
</dbReference>
<evidence type="ECO:0000256" key="9">
    <source>
        <dbReference type="ARBA" id="ARBA00023180"/>
    </source>
</evidence>
<comment type="subcellular location">
    <subcellularLocation>
        <location evidence="1">Cell membrane</location>
        <topology evidence="1">Multi-pass membrane protein</topology>
    </subcellularLocation>
</comment>
<dbReference type="OMA" id="IYFFLPM"/>
<keyword evidence="3 11" id="KW-0812">Transmembrane</keyword>
<reference evidence="14" key="2">
    <citation type="submission" date="2025-09" db="UniProtKB">
        <authorList>
            <consortium name="Ensembl"/>
        </authorList>
    </citation>
    <scope>IDENTIFICATION</scope>
</reference>
<evidence type="ECO:0000313" key="14">
    <source>
        <dbReference type="Ensembl" id="ENSFTIP00000022926.1"/>
    </source>
</evidence>
<keyword evidence="15" id="KW-1185">Reference proteome</keyword>
<evidence type="ECO:0000256" key="7">
    <source>
        <dbReference type="ARBA" id="ARBA00023157"/>
    </source>
</evidence>
<dbReference type="PROSITE" id="PS00237">
    <property type="entry name" value="G_PROTEIN_RECEP_F1_1"/>
    <property type="match status" value="1"/>
</dbReference>
<keyword evidence="5 11" id="KW-0297">G-protein coupled receptor</keyword>
<keyword evidence="10 11" id="KW-0807">Transducer</keyword>
<dbReference type="GO" id="GO:0005886">
    <property type="term" value="C:plasma membrane"/>
    <property type="evidence" value="ECO:0007669"/>
    <property type="project" value="UniProtKB-SubCell"/>
</dbReference>
<name>A0A8C4V7I3_FALTI</name>
<keyword evidence="8 11" id="KW-0675">Receptor</keyword>
<evidence type="ECO:0000256" key="4">
    <source>
        <dbReference type="ARBA" id="ARBA00022989"/>
    </source>
</evidence>
<evidence type="ECO:0000256" key="12">
    <source>
        <dbReference type="SAM" id="Phobius"/>
    </source>
</evidence>
<evidence type="ECO:0000256" key="10">
    <source>
        <dbReference type="ARBA" id="ARBA00023224"/>
    </source>
</evidence>
<evidence type="ECO:0000259" key="13">
    <source>
        <dbReference type="PROSITE" id="PS50262"/>
    </source>
</evidence>
<feature type="transmembrane region" description="Helical" evidence="12">
    <location>
        <begin position="17"/>
        <end position="43"/>
    </location>
</feature>
<evidence type="ECO:0000256" key="2">
    <source>
        <dbReference type="ARBA" id="ARBA00022475"/>
    </source>
</evidence>
<reference evidence="14" key="1">
    <citation type="submission" date="2025-08" db="UniProtKB">
        <authorList>
            <consortium name="Ensembl"/>
        </authorList>
    </citation>
    <scope>IDENTIFICATION</scope>
</reference>
<dbReference type="PANTHER" id="PTHR24243:SF227">
    <property type="entry name" value="MOTILIN RECEPTOR"/>
    <property type="match status" value="1"/>
</dbReference>
<comment type="similarity">
    <text evidence="11">Belongs to the G-protein coupled receptor 1 family.</text>
</comment>
<organism evidence="14 15">
    <name type="scientific">Falco tinnunculus</name>
    <name type="common">Common kestrel</name>
    <dbReference type="NCBI Taxonomy" id="100819"/>
    <lineage>
        <taxon>Eukaryota</taxon>
        <taxon>Metazoa</taxon>
        <taxon>Chordata</taxon>
        <taxon>Craniata</taxon>
        <taxon>Vertebrata</taxon>
        <taxon>Euteleostomi</taxon>
        <taxon>Archelosauria</taxon>
        <taxon>Archosauria</taxon>
        <taxon>Dinosauria</taxon>
        <taxon>Saurischia</taxon>
        <taxon>Theropoda</taxon>
        <taxon>Coelurosauria</taxon>
        <taxon>Aves</taxon>
        <taxon>Neognathae</taxon>
        <taxon>Neoaves</taxon>
        <taxon>Telluraves</taxon>
        <taxon>Australaves</taxon>
        <taxon>Falconiformes</taxon>
        <taxon>Falconidae</taxon>
        <taxon>Falco</taxon>
    </lineage>
</organism>
<feature type="transmembrane region" description="Helical" evidence="12">
    <location>
        <begin position="162"/>
        <end position="182"/>
    </location>
</feature>